<dbReference type="AlphaFoldDB" id="A0A1M6FLT3"/>
<sequence length="150" mass="15929">MGLEQTIIDATKDIFVNMIMMGATPGTPYQGKGEALIDSVTGMINLAGSHSGLLAIHLPTQAALEVSGSFLDLEIEELDDDVLDSIGELANMLAGNIKAELDPTGSSIQLSIPTTMHGDQYNIERIAGTSSLCVPFYLDDGDFVIELQLT</sequence>
<feature type="domain" description="Chemotaxis phosphatase CheX-like" evidence="2">
    <location>
        <begin position="40"/>
        <end position="136"/>
    </location>
</feature>
<dbReference type="GO" id="GO:0006935">
    <property type="term" value="P:chemotaxis"/>
    <property type="evidence" value="ECO:0007669"/>
    <property type="project" value="UniProtKB-KW"/>
</dbReference>
<evidence type="ECO:0000256" key="1">
    <source>
        <dbReference type="ARBA" id="ARBA00022500"/>
    </source>
</evidence>
<dbReference type="Pfam" id="PF13690">
    <property type="entry name" value="CheX"/>
    <property type="match status" value="1"/>
</dbReference>
<dbReference type="OrthoDB" id="9790435at2"/>
<dbReference type="InterPro" id="IPR028051">
    <property type="entry name" value="CheX-like_dom"/>
</dbReference>
<dbReference type="RefSeq" id="WP_072907009.1">
    <property type="nucleotide sequence ID" value="NZ_FQZT01000003.1"/>
</dbReference>
<protein>
    <submittedName>
        <fullName evidence="3">Chemotaxis protein CheX</fullName>
    </submittedName>
</protein>
<organism evidence="3 4">
    <name type="scientific">Malonomonas rubra DSM 5091</name>
    <dbReference type="NCBI Taxonomy" id="1122189"/>
    <lineage>
        <taxon>Bacteria</taxon>
        <taxon>Pseudomonadati</taxon>
        <taxon>Thermodesulfobacteriota</taxon>
        <taxon>Desulfuromonadia</taxon>
        <taxon>Desulfuromonadales</taxon>
        <taxon>Geopsychrobacteraceae</taxon>
        <taxon>Malonomonas</taxon>
    </lineage>
</organism>
<dbReference type="PANTHER" id="PTHR39452">
    <property type="entry name" value="CHEY-P PHOSPHATASE CHEX"/>
    <property type="match status" value="1"/>
</dbReference>
<name>A0A1M6FLT3_MALRU</name>
<accession>A0A1M6FLT3</accession>
<dbReference type="EMBL" id="FQZT01000003">
    <property type="protein sequence ID" value="SHI98613.1"/>
    <property type="molecule type" value="Genomic_DNA"/>
</dbReference>
<dbReference type="InterPro" id="IPR038756">
    <property type="entry name" value="CheX-like"/>
</dbReference>
<gene>
    <name evidence="3" type="ORF">SAMN02745165_01335</name>
</gene>
<dbReference type="CDD" id="cd17906">
    <property type="entry name" value="CheX"/>
    <property type="match status" value="1"/>
</dbReference>
<proteinExistence type="predicted"/>
<evidence type="ECO:0000313" key="3">
    <source>
        <dbReference type="EMBL" id="SHI98613.1"/>
    </source>
</evidence>
<keyword evidence="4" id="KW-1185">Reference proteome</keyword>
<dbReference type="InterPro" id="IPR028976">
    <property type="entry name" value="CheC-like_sf"/>
</dbReference>
<keyword evidence="1" id="KW-0145">Chemotaxis</keyword>
<evidence type="ECO:0000259" key="2">
    <source>
        <dbReference type="Pfam" id="PF13690"/>
    </source>
</evidence>
<reference evidence="3 4" key="1">
    <citation type="submission" date="2016-11" db="EMBL/GenBank/DDBJ databases">
        <authorList>
            <person name="Jaros S."/>
            <person name="Januszkiewicz K."/>
            <person name="Wedrychowicz H."/>
        </authorList>
    </citation>
    <scope>NUCLEOTIDE SEQUENCE [LARGE SCALE GENOMIC DNA]</scope>
    <source>
        <strain evidence="3 4">DSM 5091</strain>
    </source>
</reference>
<dbReference type="PANTHER" id="PTHR39452:SF1">
    <property type="entry name" value="CHEY-P PHOSPHATASE CHEX"/>
    <property type="match status" value="1"/>
</dbReference>
<dbReference type="Gene3D" id="3.40.1550.10">
    <property type="entry name" value="CheC-like"/>
    <property type="match status" value="1"/>
</dbReference>
<dbReference type="STRING" id="1122189.SAMN02745165_01335"/>
<dbReference type="SUPFAM" id="SSF103039">
    <property type="entry name" value="CheC-like"/>
    <property type="match status" value="1"/>
</dbReference>
<evidence type="ECO:0000313" key="4">
    <source>
        <dbReference type="Proteomes" id="UP000184171"/>
    </source>
</evidence>
<dbReference type="Proteomes" id="UP000184171">
    <property type="component" value="Unassembled WGS sequence"/>
</dbReference>